<evidence type="ECO:0000313" key="2">
    <source>
        <dbReference type="EMBL" id="KGQ22807.1"/>
    </source>
</evidence>
<dbReference type="PROSITE" id="PS50263">
    <property type="entry name" value="CN_HYDROLASE"/>
    <property type="match status" value="1"/>
</dbReference>
<dbReference type="SUPFAM" id="SSF56317">
    <property type="entry name" value="Carbon-nitrogen hydrolase"/>
    <property type="match status" value="1"/>
</dbReference>
<dbReference type="PATRIC" id="fig|276.5.peg.373"/>
<dbReference type="PANTHER" id="PTHR23088">
    <property type="entry name" value="NITRILASE-RELATED"/>
    <property type="match status" value="1"/>
</dbReference>
<dbReference type="GO" id="GO:0016787">
    <property type="term" value="F:hydrolase activity"/>
    <property type="evidence" value="ECO:0007669"/>
    <property type="project" value="UniProtKB-KW"/>
</dbReference>
<dbReference type="Pfam" id="PF00795">
    <property type="entry name" value="CN_hydrolase"/>
    <property type="match status" value="1"/>
</dbReference>
<proteinExistence type="predicted"/>
<name>A0A0A2WVJ4_THEFI</name>
<sequence length="221" mass="24222">MRVGLAHLALTEPAETLKRALRLLEEARAEGVDLVLFPEYLFGRAPFPEGVRALAEAARALGVRAALGHLEAGQNRLSLLPGGPSYAKLHPYLDEPEVTPGQAPVLWEGFGLALCYDLDFPELFRSYALKGAEAFLVGAAWPGEYRDLMEVLARARAAENQAYLFLANRHDTGSPSLAVRPDGRVVLRLEAEGLGVAELDRGFLEAYRAQYPILSHRRAAY</sequence>
<evidence type="ECO:0000259" key="1">
    <source>
        <dbReference type="PROSITE" id="PS50263"/>
    </source>
</evidence>
<accession>A0A0A2WVJ4</accession>
<reference evidence="2 3" key="1">
    <citation type="journal article" date="2015" name="Genome Announc.">
        <title>Draft Genome Sequence of the Thermophile Thermus filiformis ATCC 43280, Producer of Carotenoid-(Di)glucoside-Branched Fatty Acid (Di)esters and Source of Hyperthermostable Enzymes of Biotechnological Interest.</title>
        <authorList>
            <person name="Mandelli F."/>
            <person name="Oliveira Ramires B."/>
            <person name="Couger M.B."/>
            <person name="Paixao D.A."/>
            <person name="Camilo C.M."/>
            <person name="Polikarpov I."/>
            <person name="Prade R."/>
            <person name="Riano-Pachon D.M."/>
            <person name="Squina F.M."/>
        </authorList>
    </citation>
    <scope>NUCLEOTIDE SEQUENCE [LARGE SCALE GENOMIC DNA]</scope>
    <source>
        <strain evidence="2 3">ATCC 43280</strain>
    </source>
</reference>
<dbReference type="Proteomes" id="UP000030364">
    <property type="component" value="Unassembled WGS sequence"/>
</dbReference>
<comment type="caution">
    <text evidence="2">The sequence shown here is derived from an EMBL/GenBank/DDBJ whole genome shotgun (WGS) entry which is preliminary data.</text>
</comment>
<dbReference type="OrthoDB" id="9811121at2"/>
<dbReference type="AlphaFoldDB" id="A0A0A2WVJ4"/>
<keyword evidence="2" id="KW-0378">Hydrolase</keyword>
<dbReference type="InterPro" id="IPR036526">
    <property type="entry name" value="C-N_Hydrolase_sf"/>
</dbReference>
<dbReference type="RefSeq" id="WP_038061291.1">
    <property type="nucleotide sequence ID" value="NZ_JPSL02000038.1"/>
</dbReference>
<dbReference type="InterPro" id="IPR003010">
    <property type="entry name" value="C-N_Hydrolase"/>
</dbReference>
<dbReference type="EMBL" id="JPSL02000038">
    <property type="protein sequence ID" value="KGQ22807.1"/>
    <property type="molecule type" value="Genomic_DNA"/>
</dbReference>
<dbReference type="Gene3D" id="3.60.110.10">
    <property type="entry name" value="Carbon-nitrogen hydrolase"/>
    <property type="match status" value="1"/>
</dbReference>
<feature type="domain" description="CN hydrolase" evidence="1">
    <location>
        <begin position="1"/>
        <end position="213"/>
    </location>
</feature>
<keyword evidence="3" id="KW-1185">Reference proteome</keyword>
<gene>
    <name evidence="2" type="ORF">THFILI_04185</name>
</gene>
<dbReference type="STRING" id="276.THFILI_04185"/>
<organism evidence="2 3">
    <name type="scientific">Thermus filiformis</name>
    <dbReference type="NCBI Taxonomy" id="276"/>
    <lineage>
        <taxon>Bacteria</taxon>
        <taxon>Thermotogati</taxon>
        <taxon>Deinococcota</taxon>
        <taxon>Deinococci</taxon>
        <taxon>Thermales</taxon>
        <taxon>Thermaceae</taxon>
        <taxon>Thermus</taxon>
    </lineage>
</organism>
<protein>
    <submittedName>
        <fullName evidence="2">Hydrolase</fullName>
    </submittedName>
</protein>
<dbReference type="PANTHER" id="PTHR23088:SF27">
    <property type="entry name" value="DEAMINATED GLUTATHIONE AMIDASE"/>
    <property type="match status" value="1"/>
</dbReference>
<dbReference type="CDD" id="cd07197">
    <property type="entry name" value="nitrilase"/>
    <property type="match status" value="1"/>
</dbReference>
<evidence type="ECO:0000313" key="3">
    <source>
        <dbReference type="Proteomes" id="UP000030364"/>
    </source>
</evidence>